<dbReference type="PROSITE" id="PS50801">
    <property type="entry name" value="STAS"/>
    <property type="match status" value="1"/>
</dbReference>
<name>A0ABV5XC70_9NOCA</name>
<dbReference type="InterPro" id="IPR036513">
    <property type="entry name" value="STAS_dom_sf"/>
</dbReference>
<evidence type="ECO:0000259" key="1">
    <source>
        <dbReference type="PROSITE" id="PS50801"/>
    </source>
</evidence>
<keyword evidence="3" id="KW-1185">Reference proteome</keyword>
<evidence type="ECO:0000313" key="2">
    <source>
        <dbReference type="EMBL" id="MFB9779934.1"/>
    </source>
</evidence>
<dbReference type="GeneID" id="93801901"/>
<dbReference type="Proteomes" id="UP001589587">
    <property type="component" value="Unassembled WGS sequence"/>
</dbReference>
<accession>A0ABV5XC70</accession>
<dbReference type="CDD" id="cd07043">
    <property type="entry name" value="STAS_anti-anti-sigma_factors"/>
    <property type="match status" value="1"/>
</dbReference>
<dbReference type="Gene3D" id="3.30.750.24">
    <property type="entry name" value="STAS domain"/>
    <property type="match status" value="1"/>
</dbReference>
<evidence type="ECO:0000313" key="3">
    <source>
        <dbReference type="Proteomes" id="UP001589587"/>
    </source>
</evidence>
<proteinExistence type="predicted"/>
<feature type="domain" description="STAS" evidence="1">
    <location>
        <begin position="36"/>
        <end position="133"/>
    </location>
</feature>
<comment type="caution">
    <text evidence="2">The sequence shown here is derived from an EMBL/GenBank/DDBJ whole genome shotgun (WGS) entry which is preliminary data.</text>
</comment>
<organism evidence="2 3">
    <name type="scientific">Rhodococcus baikonurensis</name>
    <dbReference type="NCBI Taxonomy" id="172041"/>
    <lineage>
        <taxon>Bacteria</taxon>
        <taxon>Bacillati</taxon>
        <taxon>Actinomycetota</taxon>
        <taxon>Actinomycetes</taxon>
        <taxon>Mycobacteriales</taxon>
        <taxon>Nocardiaceae</taxon>
        <taxon>Rhodococcus</taxon>
        <taxon>Rhodococcus erythropolis group</taxon>
    </lineage>
</organism>
<dbReference type="RefSeq" id="WP_298775908.1">
    <property type="nucleotide sequence ID" value="NZ_JBEUOO010000004.1"/>
</dbReference>
<dbReference type="InterPro" id="IPR002645">
    <property type="entry name" value="STAS_dom"/>
</dbReference>
<dbReference type="SUPFAM" id="SSF52091">
    <property type="entry name" value="SpoIIaa-like"/>
    <property type="match status" value="1"/>
</dbReference>
<dbReference type="Pfam" id="PF13466">
    <property type="entry name" value="STAS_2"/>
    <property type="match status" value="1"/>
</dbReference>
<protein>
    <submittedName>
        <fullName evidence="2">STAS domain-containing protein</fullName>
    </submittedName>
</protein>
<gene>
    <name evidence="2" type="ORF">ACFFQ6_09610</name>
</gene>
<dbReference type="InterPro" id="IPR058548">
    <property type="entry name" value="MlaB-like_STAS"/>
</dbReference>
<dbReference type="EMBL" id="JBHMAS010000018">
    <property type="protein sequence ID" value="MFB9779934.1"/>
    <property type="molecule type" value="Genomic_DNA"/>
</dbReference>
<sequence>MTTINERSSAANVLDLFDSAGREGYRYSIDVESYTPSYAVLRLSGELDMGQRVELVHALDRLLLVGTDIHVDLSGVTFMSSGVANAVVDAAGRGNNRIRLFAPTRAVSMIFQALGASELIAGDAASTADALGA</sequence>
<reference evidence="2 3" key="1">
    <citation type="submission" date="2024-09" db="EMBL/GenBank/DDBJ databases">
        <authorList>
            <person name="Sun Q."/>
            <person name="Mori K."/>
        </authorList>
    </citation>
    <scope>NUCLEOTIDE SEQUENCE [LARGE SCALE GENOMIC DNA]</scope>
    <source>
        <strain evidence="2 3">JCM 11411</strain>
    </source>
</reference>